<dbReference type="PaxDb" id="2903-EOD26876"/>
<evidence type="ECO:0000313" key="2">
    <source>
        <dbReference type="EnsemblProtists" id="EOD26876"/>
    </source>
</evidence>
<dbReference type="Pfam" id="PF00622">
    <property type="entry name" value="SPRY"/>
    <property type="match status" value="1"/>
</dbReference>
<accession>A0A0D3JTP1</accession>
<name>A0A0D3JTP1_EMIH1</name>
<reference evidence="2" key="2">
    <citation type="submission" date="2024-10" db="UniProtKB">
        <authorList>
            <consortium name="EnsemblProtists"/>
        </authorList>
    </citation>
    <scope>IDENTIFICATION</scope>
</reference>
<feature type="domain" description="B30.2/SPRY" evidence="1">
    <location>
        <begin position="1"/>
        <end position="168"/>
    </location>
</feature>
<dbReference type="KEGG" id="ehx:EMIHUDRAFT_373753"/>
<dbReference type="InterPro" id="IPR003877">
    <property type="entry name" value="SPRY_dom"/>
</dbReference>
<dbReference type="AlphaFoldDB" id="A0A0D3JTP1"/>
<proteinExistence type="predicted"/>
<dbReference type="Proteomes" id="UP000013827">
    <property type="component" value="Unassembled WGS sequence"/>
</dbReference>
<dbReference type="InterPro" id="IPR013320">
    <property type="entry name" value="ConA-like_dom_sf"/>
</dbReference>
<dbReference type="InterPro" id="IPR001870">
    <property type="entry name" value="B30.2/SPRY"/>
</dbReference>
<dbReference type="Gene3D" id="2.60.120.920">
    <property type="match status" value="1"/>
</dbReference>
<organism evidence="2 3">
    <name type="scientific">Emiliania huxleyi (strain CCMP1516)</name>
    <dbReference type="NCBI Taxonomy" id="280463"/>
    <lineage>
        <taxon>Eukaryota</taxon>
        <taxon>Haptista</taxon>
        <taxon>Haptophyta</taxon>
        <taxon>Prymnesiophyceae</taxon>
        <taxon>Isochrysidales</taxon>
        <taxon>Noelaerhabdaceae</taxon>
        <taxon>Emiliania</taxon>
    </lineage>
</organism>
<dbReference type="RefSeq" id="XP_005779305.1">
    <property type="nucleotide sequence ID" value="XM_005779248.1"/>
</dbReference>
<dbReference type="GeneID" id="17272423"/>
<dbReference type="HOGENOM" id="CLU_1589473_0_0_1"/>
<dbReference type="PROSITE" id="PS50188">
    <property type="entry name" value="B302_SPRY"/>
    <property type="match status" value="1"/>
</dbReference>
<evidence type="ECO:0000259" key="1">
    <source>
        <dbReference type="PROSITE" id="PS50188"/>
    </source>
</evidence>
<protein>
    <recommendedName>
        <fullName evidence="1">B30.2/SPRY domain-containing protein</fullName>
    </recommendedName>
</protein>
<evidence type="ECO:0000313" key="3">
    <source>
        <dbReference type="Proteomes" id="UP000013827"/>
    </source>
</evidence>
<dbReference type="EnsemblProtists" id="EOD26876">
    <property type="protein sequence ID" value="EOD26876"/>
    <property type="gene ID" value="EMIHUDRAFT_373753"/>
</dbReference>
<dbReference type="InterPro" id="IPR043136">
    <property type="entry name" value="B30.2/SPRY_sf"/>
</dbReference>
<dbReference type="SUPFAM" id="SSF49899">
    <property type="entry name" value="Concanavalin A-like lectins/glucanases"/>
    <property type="match status" value="1"/>
</dbReference>
<sequence length="168" mass="17229">MATWARAGSTCEIAGDVLTKTRGGNYNRLATTEETMAAGVHEWEVTLTAGATANQSLALYIGVARENLDVEKGGYSKRGDGWYIRANDGGLWGGGLESADSQGTRAFVIGDRVGVRLDTGDGSLRFFKNGVAFGAGFPAGSIGGPVVAAAELVCPGQCVTLVRGAALG</sequence>
<dbReference type="CDD" id="cd11709">
    <property type="entry name" value="SPRY"/>
    <property type="match status" value="1"/>
</dbReference>
<reference evidence="3" key="1">
    <citation type="journal article" date="2013" name="Nature">
        <title>Pan genome of the phytoplankton Emiliania underpins its global distribution.</title>
        <authorList>
            <person name="Read B.A."/>
            <person name="Kegel J."/>
            <person name="Klute M.J."/>
            <person name="Kuo A."/>
            <person name="Lefebvre S.C."/>
            <person name="Maumus F."/>
            <person name="Mayer C."/>
            <person name="Miller J."/>
            <person name="Monier A."/>
            <person name="Salamov A."/>
            <person name="Young J."/>
            <person name="Aguilar M."/>
            <person name="Claverie J.M."/>
            <person name="Frickenhaus S."/>
            <person name="Gonzalez K."/>
            <person name="Herman E.K."/>
            <person name="Lin Y.C."/>
            <person name="Napier J."/>
            <person name="Ogata H."/>
            <person name="Sarno A.F."/>
            <person name="Shmutz J."/>
            <person name="Schroeder D."/>
            <person name="de Vargas C."/>
            <person name="Verret F."/>
            <person name="von Dassow P."/>
            <person name="Valentin K."/>
            <person name="Van de Peer Y."/>
            <person name="Wheeler G."/>
            <person name="Dacks J.B."/>
            <person name="Delwiche C.F."/>
            <person name="Dyhrman S.T."/>
            <person name="Glockner G."/>
            <person name="John U."/>
            <person name="Richards T."/>
            <person name="Worden A.Z."/>
            <person name="Zhang X."/>
            <person name="Grigoriev I.V."/>
            <person name="Allen A.E."/>
            <person name="Bidle K."/>
            <person name="Borodovsky M."/>
            <person name="Bowler C."/>
            <person name="Brownlee C."/>
            <person name="Cock J.M."/>
            <person name="Elias M."/>
            <person name="Gladyshev V.N."/>
            <person name="Groth M."/>
            <person name="Guda C."/>
            <person name="Hadaegh A."/>
            <person name="Iglesias-Rodriguez M.D."/>
            <person name="Jenkins J."/>
            <person name="Jones B.M."/>
            <person name="Lawson T."/>
            <person name="Leese F."/>
            <person name="Lindquist E."/>
            <person name="Lobanov A."/>
            <person name="Lomsadze A."/>
            <person name="Malik S.B."/>
            <person name="Marsh M.E."/>
            <person name="Mackinder L."/>
            <person name="Mock T."/>
            <person name="Mueller-Roeber B."/>
            <person name="Pagarete A."/>
            <person name="Parker M."/>
            <person name="Probert I."/>
            <person name="Quesneville H."/>
            <person name="Raines C."/>
            <person name="Rensing S.A."/>
            <person name="Riano-Pachon D.M."/>
            <person name="Richier S."/>
            <person name="Rokitta S."/>
            <person name="Shiraiwa Y."/>
            <person name="Soanes D.M."/>
            <person name="van der Giezen M."/>
            <person name="Wahlund T.M."/>
            <person name="Williams B."/>
            <person name="Wilson W."/>
            <person name="Wolfe G."/>
            <person name="Wurch L.L."/>
        </authorList>
    </citation>
    <scope>NUCLEOTIDE SEQUENCE</scope>
</reference>
<keyword evidence="3" id="KW-1185">Reference proteome</keyword>